<proteinExistence type="predicted"/>
<dbReference type="InterPro" id="IPR050484">
    <property type="entry name" value="Transf_Hexapept/Carb_Anhydrase"/>
</dbReference>
<accession>A0ABY6HVM0</accession>
<keyword evidence="2" id="KW-1185">Reference proteome</keyword>
<dbReference type="EMBL" id="CP104013">
    <property type="protein sequence ID" value="UYP47576.1"/>
    <property type="molecule type" value="Genomic_DNA"/>
</dbReference>
<dbReference type="Proteomes" id="UP001208689">
    <property type="component" value="Chromosome"/>
</dbReference>
<dbReference type="PANTHER" id="PTHR13061">
    <property type="entry name" value="DYNACTIN SUBUNIT P25"/>
    <property type="match status" value="1"/>
</dbReference>
<dbReference type="InterPro" id="IPR011004">
    <property type="entry name" value="Trimer_LpxA-like_sf"/>
</dbReference>
<sequence length="202" mass="21692">MSFWRTIGTFKSSRIRLPMIFPSPITGKSPQISKKAFIAENATIIGDVIIEAGANIWYGAVLRGDECTIRVGKNTSIQENVTLHSQPGTECIVRDNIVVGHHAMIHGPCDIGSGSLIGINAVVLQGTTVGKGAIVAASATARKEIPSLTLVMGTPAKPKRELGEDHLQNAIQAATDYVERGLKFIEAGRSQKGSEHYFKENL</sequence>
<dbReference type="PANTHER" id="PTHR13061:SF29">
    <property type="entry name" value="GAMMA CARBONIC ANHYDRASE-LIKE 1, MITOCHONDRIAL-RELATED"/>
    <property type="match status" value="1"/>
</dbReference>
<name>A0ABY6HVM0_9ARCH</name>
<reference evidence="1" key="1">
    <citation type="submission" date="2022-09" db="EMBL/GenBank/DDBJ databases">
        <title>Actin cytoskeleton and complex cell architecture in an #Asgard archaeon.</title>
        <authorList>
            <person name="Ponce Toledo R.I."/>
            <person name="Schleper C."/>
            <person name="Rodrigues Oliveira T."/>
            <person name="Wollweber F."/>
            <person name="Xu J."/>
            <person name="Rittmann S."/>
            <person name="Klingl A."/>
            <person name="Pilhofer M."/>
        </authorList>
    </citation>
    <scope>NUCLEOTIDE SEQUENCE</scope>
    <source>
        <strain evidence="1">B-35</strain>
    </source>
</reference>
<protein>
    <submittedName>
        <fullName evidence="1">Carnitine operon protein CaiE</fullName>
    </submittedName>
</protein>
<dbReference type="Gene3D" id="2.160.10.10">
    <property type="entry name" value="Hexapeptide repeat proteins"/>
    <property type="match status" value="1"/>
</dbReference>
<dbReference type="CDD" id="cd04645">
    <property type="entry name" value="LbH_gamma_CA_like"/>
    <property type="match status" value="1"/>
</dbReference>
<dbReference type="InterPro" id="IPR047324">
    <property type="entry name" value="LbH_gamma_CA-like"/>
</dbReference>
<evidence type="ECO:0000313" key="2">
    <source>
        <dbReference type="Proteomes" id="UP001208689"/>
    </source>
</evidence>
<evidence type="ECO:0000313" key="1">
    <source>
        <dbReference type="EMBL" id="UYP47576.1"/>
    </source>
</evidence>
<gene>
    <name evidence="1" type="ORF">NEF87_003861</name>
</gene>
<organism evidence="1 2">
    <name type="scientific">Candidatus Lokiarchaeum ossiferum</name>
    <dbReference type="NCBI Taxonomy" id="2951803"/>
    <lineage>
        <taxon>Archaea</taxon>
        <taxon>Promethearchaeati</taxon>
        <taxon>Promethearchaeota</taxon>
        <taxon>Promethearchaeia</taxon>
        <taxon>Promethearchaeales</taxon>
        <taxon>Promethearchaeaceae</taxon>
        <taxon>Candidatus Lokiarchaeum</taxon>
    </lineage>
</organism>
<dbReference type="SUPFAM" id="SSF51161">
    <property type="entry name" value="Trimeric LpxA-like enzymes"/>
    <property type="match status" value="1"/>
</dbReference>